<proteinExistence type="predicted"/>
<accession>A0A7E4V6V2</accession>
<feature type="transmembrane region" description="Helical" evidence="1">
    <location>
        <begin position="94"/>
        <end position="118"/>
    </location>
</feature>
<evidence type="ECO:0000256" key="1">
    <source>
        <dbReference type="SAM" id="Phobius"/>
    </source>
</evidence>
<keyword evidence="1" id="KW-0472">Membrane</keyword>
<evidence type="ECO:0000313" key="2">
    <source>
        <dbReference type="Proteomes" id="UP000492821"/>
    </source>
</evidence>
<reference evidence="2" key="1">
    <citation type="journal article" date="2013" name="Genetics">
        <title>The draft genome and transcriptome of Panagrellus redivivus are shaped by the harsh demands of a free-living lifestyle.</title>
        <authorList>
            <person name="Srinivasan J."/>
            <person name="Dillman A.R."/>
            <person name="Macchietto M.G."/>
            <person name="Heikkinen L."/>
            <person name="Lakso M."/>
            <person name="Fracchia K.M."/>
            <person name="Antoshechkin I."/>
            <person name="Mortazavi A."/>
            <person name="Wong G."/>
            <person name="Sternberg P.W."/>
        </authorList>
    </citation>
    <scope>NUCLEOTIDE SEQUENCE [LARGE SCALE GENOMIC DNA]</scope>
    <source>
        <strain evidence="2">MT8872</strain>
    </source>
</reference>
<keyword evidence="1" id="KW-1133">Transmembrane helix</keyword>
<protein>
    <submittedName>
        <fullName evidence="3">Serpentine Receptor, class T</fullName>
    </submittedName>
</protein>
<keyword evidence="2" id="KW-1185">Reference proteome</keyword>
<organism evidence="2 3">
    <name type="scientific">Panagrellus redivivus</name>
    <name type="common">Microworm</name>
    <dbReference type="NCBI Taxonomy" id="6233"/>
    <lineage>
        <taxon>Eukaryota</taxon>
        <taxon>Metazoa</taxon>
        <taxon>Ecdysozoa</taxon>
        <taxon>Nematoda</taxon>
        <taxon>Chromadorea</taxon>
        <taxon>Rhabditida</taxon>
        <taxon>Tylenchina</taxon>
        <taxon>Panagrolaimomorpha</taxon>
        <taxon>Panagrolaimoidea</taxon>
        <taxon>Panagrolaimidae</taxon>
        <taxon>Panagrellus</taxon>
    </lineage>
</organism>
<dbReference type="AlphaFoldDB" id="A0A7E4V6V2"/>
<keyword evidence="1" id="KW-0812">Transmembrane</keyword>
<dbReference type="Proteomes" id="UP000492821">
    <property type="component" value="Unassembled WGS sequence"/>
</dbReference>
<feature type="transmembrane region" description="Helical" evidence="1">
    <location>
        <begin position="280"/>
        <end position="304"/>
    </location>
</feature>
<dbReference type="Pfam" id="PF10318">
    <property type="entry name" value="7TM_GPCR_Srh"/>
    <property type="match status" value="1"/>
</dbReference>
<feature type="transmembrane region" description="Helical" evidence="1">
    <location>
        <begin position="20"/>
        <end position="39"/>
    </location>
</feature>
<dbReference type="WBParaSite" id="Pan_g17240.t1">
    <property type="protein sequence ID" value="Pan_g17240.t1"/>
    <property type="gene ID" value="Pan_g17240"/>
</dbReference>
<dbReference type="InterPro" id="IPR019422">
    <property type="entry name" value="7TM_GPCR_serpentine_rcpt_Srh"/>
</dbReference>
<evidence type="ECO:0000313" key="3">
    <source>
        <dbReference type="WBParaSite" id="Pan_g17240.t1"/>
    </source>
</evidence>
<feature type="transmembrane region" description="Helical" evidence="1">
    <location>
        <begin position="249"/>
        <end position="274"/>
    </location>
</feature>
<feature type="transmembrane region" description="Helical" evidence="1">
    <location>
        <begin position="51"/>
        <end position="74"/>
    </location>
</feature>
<reference evidence="3" key="2">
    <citation type="submission" date="2020-10" db="UniProtKB">
        <authorList>
            <consortium name="WormBaseParasite"/>
        </authorList>
    </citation>
    <scope>IDENTIFICATION</scope>
</reference>
<feature type="transmembrane region" description="Helical" evidence="1">
    <location>
        <begin position="204"/>
        <end position="228"/>
    </location>
</feature>
<name>A0A7E4V6V2_PANRE</name>
<sequence length="334" mass="38088">MVTQHPAPYIHPYFASRTELIPLGIFSIVFGGFVDYVIITQSKGLGTFKYYLMNQTIWAQLLEVLVILLNPVFLNPYIAGYMAGTFQHTGSYEFTVAASTICFMLYINTVISITISLANRYVFTFYQQRRKMLENKYTFFAVGCLYVSFYCIFLGLYVITATDAETIRNYARNETGNALNAFYFEPSLIYISEFGSKSRMIFKYMFFFLMILATTLIISVVWFIVNVAKRRGSISIITKTAKSLILSSIFQALLSVIMLFTPIISIMFTWGFYIHNSATVVNALVTLLSFHGTVDMISTLYFVVPSRNYCKSLLWRITKRNAPVSATGQSLFSF</sequence>
<feature type="transmembrane region" description="Helical" evidence="1">
    <location>
        <begin position="139"/>
        <end position="159"/>
    </location>
</feature>